<evidence type="ECO:0000313" key="1">
    <source>
        <dbReference type="EMBL" id="GLR13267.1"/>
    </source>
</evidence>
<accession>A0ABQ5YFK4</accession>
<protein>
    <submittedName>
        <fullName evidence="1">Uncharacterized protein</fullName>
    </submittedName>
</protein>
<organism evidence="1 2">
    <name type="scientific">Chitinimonas prasina</name>
    <dbReference type="NCBI Taxonomy" id="1434937"/>
    <lineage>
        <taxon>Bacteria</taxon>
        <taxon>Pseudomonadati</taxon>
        <taxon>Pseudomonadota</taxon>
        <taxon>Betaproteobacteria</taxon>
        <taxon>Neisseriales</taxon>
        <taxon>Chitinibacteraceae</taxon>
        <taxon>Chitinimonas</taxon>
    </lineage>
</organism>
<evidence type="ECO:0000313" key="2">
    <source>
        <dbReference type="Proteomes" id="UP001156706"/>
    </source>
</evidence>
<dbReference type="EMBL" id="BSOG01000002">
    <property type="protein sequence ID" value="GLR13267.1"/>
    <property type="molecule type" value="Genomic_DNA"/>
</dbReference>
<proteinExistence type="predicted"/>
<name>A0ABQ5YFK4_9NEIS</name>
<gene>
    <name evidence="1" type="ORF">GCM10007907_20570</name>
</gene>
<comment type="caution">
    <text evidence="1">The sequence shown here is derived from an EMBL/GenBank/DDBJ whole genome shotgun (WGS) entry which is preliminary data.</text>
</comment>
<keyword evidence="2" id="KW-1185">Reference proteome</keyword>
<sequence length="302" mass="32383">MGRHYTRRTPGMSWPTAETAIRLDLGYATADAALIPQPSGTGGYLNVAHVLATNGPGTGPLTSNTPAGTLIWTKTPADVDSTCTGWAGMAVLDPSDIWVAARNGTTGIFWAKFNLISGAKTIIGGGVSSQSSHNGAFVRLVGNELHAYTDSKRFRYSTTTGALLAAESITLTSGYLLPGVPSYLPTNLRNALLRVPTDRRAVAMANVVDGSEYTNQVPLLVARNARTPIAANLDQPGAFGIYVRDHTAERSGRFIQYPGNRWLLVGLMSYQATAKNEISGSRLYTEANLDSWLERICNAYRT</sequence>
<reference evidence="2" key="1">
    <citation type="journal article" date="2019" name="Int. J. Syst. Evol. Microbiol.">
        <title>The Global Catalogue of Microorganisms (GCM) 10K type strain sequencing project: providing services to taxonomists for standard genome sequencing and annotation.</title>
        <authorList>
            <consortium name="The Broad Institute Genomics Platform"/>
            <consortium name="The Broad Institute Genome Sequencing Center for Infectious Disease"/>
            <person name="Wu L."/>
            <person name="Ma J."/>
        </authorList>
    </citation>
    <scope>NUCLEOTIDE SEQUENCE [LARGE SCALE GENOMIC DNA]</scope>
    <source>
        <strain evidence="2">NBRC 110044</strain>
    </source>
</reference>
<dbReference type="Proteomes" id="UP001156706">
    <property type="component" value="Unassembled WGS sequence"/>
</dbReference>